<organism evidence="2 3">
    <name type="scientific">Thermocatellispora tengchongensis</name>
    <dbReference type="NCBI Taxonomy" id="1073253"/>
    <lineage>
        <taxon>Bacteria</taxon>
        <taxon>Bacillati</taxon>
        <taxon>Actinomycetota</taxon>
        <taxon>Actinomycetes</taxon>
        <taxon>Streptosporangiales</taxon>
        <taxon>Streptosporangiaceae</taxon>
        <taxon>Thermocatellispora</taxon>
    </lineage>
</organism>
<gene>
    <name evidence="2" type="ORF">HNP84_009150</name>
</gene>
<evidence type="ECO:0000313" key="2">
    <source>
        <dbReference type="EMBL" id="MBB5139387.1"/>
    </source>
</evidence>
<reference evidence="2 3" key="1">
    <citation type="submission" date="2020-08" db="EMBL/GenBank/DDBJ databases">
        <title>Genomic Encyclopedia of Type Strains, Phase IV (KMG-IV): sequencing the most valuable type-strain genomes for metagenomic binning, comparative biology and taxonomic classification.</title>
        <authorList>
            <person name="Goeker M."/>
        </authorList>
    </citation>
    <scope>NUCLEOTIDE SEQUENCE [LARGE SCALE GENOMIC DNA]</scope>
    <source>
        <strain evidence="2 3">DSM 45615</strain>
    </source>
</reference>
<protein>
    <recommendedName>
        <fullName evidence="4">Secreted protein</fullName>
    </recommendedName>
</protein>
<accession>A0A840PQM7</accession>
<evidence type="ECO:0008006" key="4">
    <source>
        <dbReference type="Google" id="ProtNLM"/>
    </source>
</evidence>
<keyword evidence="1" id="KW-0732">Signal</keyword>
<sequence length="83" mass="8325">MLKKLVLGGAALAAFAGLGLTTPAQADAPWPGGGDVNVSEQSGNTIVCGNQAIGDILILLVPLTPVTQADRDGVDCGVRVIQN</sequence>
<dbReference type="Proteomes" id="UP000578449">
    <property type="component" value="Unassembled WGS sequence"/>
</dbReference>
<feature type="signal peptide" evidence="1">
    <location>
        <begin position="1"/>
        <end position="26"/>
    </location>
</feature>
<proteinExistence type="predicted"/>
<evidence type="ECO:0000256" key="1">
    <source>
        <dbReference type="SAM" id="SignalP"/>
    </source>
</evidence>
<dbReference type="RefSeq" id="WP_185056215.1">
    <property type="nucleotide sequence ID" value="NZ_BAABIX010000029.1"/>
</dbReference>
<comment type="caution">
    <text evidence="2">The sequence shown here is derived from an EMBL/GenBank/DDBJ whole genome shotgun (WGS) entry which is preliminary data.</text>
</comment>
<feature type="chain" id="PRO_5032495019" description="Secreted protein" evidence="1">
    <location>
        <begin position="27"/>
        <end position="83"/>
    </location>
</feature>
<name>A0A840PQM7_9ACTN</name>
<dbReference type="EMBL" id="JACHGN010000029">
    <property type="protein sequence ID" value="MBB5139387.1"/>
    <property type="molecule type" value="Genomic_DNA"/>
</dbReference>
<keyword evidence="3" id="KW-1185">Reference proteome</keyword>
<dbReference type="AlphaFoldDB" id="A0A840PQM7"/>
<evidence type="ECO:0000313" key="3">
    <source>
        <dbReference type="Proteomes" id="UP000578449"/>
    </source>
</evidence>